<name>A0A927D0V8_9RHOB</name>
<accession>A0A927D0V8</accession>
<gene>
    <name evidence="2" type="ORF">H9Q16_00420</name>
</gene>
<sequence>MNNNKILTVSYGTFSCTLEGFDDSFGTMKAIAEYFRDLAADDRYFGAEPPQPDAEMLARIAQNEISRRVEAREHEGKIVLSATNEQAETPRALDAPGAAVAAVAATETLQEPADNAEVPAQDMEDVAKAEIGLQADHQTTDTSTQQEIQHDEDHAEDTAPTDDADAVAAEVVEGTADALAQAVADQPLMAEDENDIVPGQPDAEVEAFFAIPESAEADTYDDVAEYGSEYVADYEVATDPIPQPAQIAADSIAAKLQRIRAVVAQHDDAEAAETDYTEDEHAESSEPSQDLHDALVDDVSFDDDMSDMPAEDTFAEHTPAPVMAPSDVIAEARTDLEEALSADDAAALDDMSEADAEAEADDITDILSRLDASETVEAEAEAEQQDAETLIADIAAAEMIEEQDAAAVENLFDQDAPEIADIAAVMAQEDDAPTDADADDFAGMAETDASEDLSVDPSEASDDADMDEDEDAIQPQMPRARVIKVKRADLEAAIERGELEEYDDDDADDDTAASTPALDDLAPARVATSSLSAEEEADLARELADLEADIAQDHDDASRDEPQDADQSADSEVADPTSDPLEDAQEHLATATEELAQAETALDEAQEDPQIEEISQDEISVTADESDAAEDMPEDADAPRRAKLQPLGEDSSDDVDRLLAEAEQQMDEPESATRRDAFAHLRAAVAAKKADEALGSDADDEVADDAYRSDLADVVRPRRPVSGSTRTQRPGEGRPAPLKLVAEQRIDVERPSVPVQPRRVAALDDDTPAPNSDAESFAEFAAEMGATKLPELLEAAAAYMSFVEGREQFSRPQLMTKVRQVGPEGFSREDGLRSFGQLLRAGKIEKIKGGRFTVSDDIGFRPDARAAG</sequence>
<feature type="region of interest" description="Disordered" evidence="1">
    <location>
        <begin position="265"/>
        <end position="323"/>
    </location>
</feature>
<evidence type="ECO:0008006" key="4">
    <source>
        <dbReference type="Google" id="ProtNLM"/>
    </source>
</evidence>
<dbReference type="Proteomes" id="UP000635142">
    <property type="component" value="Unassembled WGS sequence"/>
</dbReference>
<reference evidence="2" key="1">
    <citation type="submission" date="2020-08" db="EMBL/GenBank/DDBJ databases">
        <title>Sulfitobacter aestuariivivens sp. nov., isolated from a tidal flat.</title>
        <authorList>
            <person name="Park S."/>
            <person name="Yoon J.-H."/>
        </authorList>
    </citation>
    <scope>NUCLEOTIDE SEQUENCE</scope>
    <source>
        <strain evidence="2">TSTF-M16</strain>
    </source>
</reference>
<evidence type="ECO:0000313" key="2">
    <source>
        <dbReference type="EMBL" id="MBD3662376.1"/>
    </source>
</evidence>
<protein>
    <recommendedName>
        <fullName evidence="4">Chemotaxis protein CheA</fullName>
    </recommendedName>
</protein>
<feature type="compositionally biased region" description="Acidic residues" evidence="1">
    <location>
        <begin position="624"/>
        <end position="636"/>
    </location>
</feature>
<feature type="compositionally biased region" description="Basic and acidic residues" evidence="1">
    <location>
        <begin position="148"/>
        <end position="157"/>
    </location>
</feature>
<keyword evidence="3" id="KW-1185">Reference proteome</keyword>
<comment type="caution">
    <text evidence="2">The sequence shown here is derived from an EMBL/GenBank/DDBJ whole genome shotgun (WGS) entry which is preliminary data.</text>
</comment>
<feature type="compositionally biased region" description="Polar residues" evidence="1">
    <location>
        <begin position="137"/>
        <end position="147"/>
    </location>
</feature>
<dbReference type="AlphaFoldDB" id="A0A927D0V8"/>
<feature type="compositionally biased region" description="Acidic residues" evidence="1">
    <location>
        <begin position="428"/>
        <end position="440"/>
    </location>
</feature>
<feature type="compositionally biased region" description="Low complexity" evidence="1">
    <location>
        <begin position="512"/>
        <end position="532"/>
    </location>
</feature>
<evidence type="ECO:0000256" key="1">
    <source>
        <dbReference type="SAM" id="MobiDB-lite"/>
    </source>
</evidence>
<feature type="compositionally biased region" description="Acidic residues" evidence="1">
    <location>
        <begin position="500"/>
        <end position="511"/>
    </location>
</feature>
<organism evidence="2 3">
    <name type="scientific">Sulfitobacter aestuariivivens</name>
    <dbReference type="NCBI Taxonomy" id="2766981"/>
    <lineage>
        <taxon>Bacteria</taxon>
        <taxon>Pseudomonadati</taxon>
        <taxon>Pseudomonadota</taxon>
        <taxon>Alphaproteobacteria</taxon>
        <taxon>Rhodobacterales</taxon>
        <taxon>Roseobacteraceae</taxon>
        <taxon>Sulfitobacter</taxon>
    </lineage>
</organism>
<feature type="compositionally biased region" description="Basic and acidic residues" evidence="1">
    <location>
        <begin position="551"/>
        <end position="562"/>
    </location>
</feature>
<feature type="region of interest" description="Disordered" evidence="1">
    <location>
        <begin position="137"/>
        <end position="161"/>
    </location>
</feature>
<feature type="compositionally biased region" description="Basic and acidic residues" evidence="1">
    <location>
        <begin position="705"/>
        <end position="716"/>
    </location>
</feature>
<feature type="region of interest" description="Disordered" evidence="1">
    <location>
        <begin position="426"/>
        <end position="773"/>
    </location>
</feature>
<feature type="compositionally biased region" description="Low complexity" evidence="1">
    <location>
        <begin position="587"/>
        <end position="600"/>
    </location>
</feature>
<feature type="compositionally biased region" description="Acidic residues" evidence="1">
    <location>
        <begin position="448"/>
        <end position="472"/>
    </location>
</feature>
<dbReference type="EMBL" id="JACTAG010000001">
    <property type="protein sequence ID" value="MBD3662376.1"/>
    <property type="molecule type" value="Genomic_DNA"/>
</dbReference>
<feature type="compositionally biased region" description="Acidic residues" evidence="1">
    <location>
        <begin position="563"/>
        <end position="573"/>
    </location>
</feature>
<feature type="compositionally biased region" description="Acidic residues" evidence="1">
    <location>
        <begin position="601"/>
        <end position="616"/>
    </location>
</feature>
<feature type="compositionally biased region" description="Acidic residues" evidence="1">
    <location>
        <begin position="270"/>
        <end position="281"/>
    </location>
</feature>
<dbReference type="PROSITE" id="PS51257">
    <property type="entry name" value="PROKAR_LIPOPROTEIN"/>
    <property type="match status" value="1"/>
</dbReference>
<feature type="compositionally biased region" description="Acidic residues" evidence="1">
    <location>
        <begin position="299"/>
        <end position="310"/>
    </location>
</feature>
<feature type="compositionally biased region" description="Basic and acidic residues" evidence="1">
    <location>
        <begin position="486"/>
        <end position="499"/>
    </location>
</feature>
<evidence type="ECO:0000313" key="3">
    <source>
        <dbReference type="Proteomes" id="UP000635142"/>
    </source>
</evidence>
<proteinExistence type="predicted"/>